<reference evidence="1 2" key="1">
    <citation type="submission" date="2015-08" db="EMBL/GenBank/DDBJ databases">
        <title>Genome sequencing of Penicillium nordicum.</title>
        <authorList>
            <person name="Nguyen H.D."/>
            <person name="Seifert K.A."/>
        </authorList>
    </citation>
    <scope>NUCLEOTIDE SEQUENCE [LARGE SCALE GENOMIC DNA]</scope>
    <source>
        <strain evidence="1 2">DAOMC 185683</strain>
    </source>
</reference>
<comment type="caution">
    <text evidence="1">The sequence shown here is derived from an EMBL/GenBank/DDBJ whole genome shotgun (WGS) entry which is preliminary data.</text>
</comment>
<sequence length="135" mass="15750">MLDLHFIGAVCNHFFLLISNPIKLPRLRIAYEFIRKSKRSIHEQVEVEVIFSCQTLLLKLINRSSRPANAVFLRHSILFRNLNRGEKTADFLPGHLIRDLSDHDHSEKTGARSRNTDLFLSKEPVEFWVKIDSVR</sequence>
<evidence type="ECO:0000313" key="1">
    <source>
        <dbReference type="EMBL" id="KOS36191.1"/>
    </source>
</evidence>
<dbReference type="AlphaFoldDB" id="A0A0M8NXA3"/>
<evidence type="ECO:0000313" key="2">
    <source>
        <dbReference type="Proteomes" id="UP000037696"/>
    </source>
</evidence>
<protein>
    <submittedName>
        <fullName evidence="1">Uncharacterized protein</fullName>
    </submittedName>
</protein>
<proteinExistence type="predicted"/>
<gene>
    <name evidence="1" type="ORF">ACN38_g13090</name>
</gene>
<accession>A0A0M8NXA3</accession>
<dbReference type="EMBL" id="LHQQ01000599">
    <property type="protein sequence ID" value="KOS36191.1"/>
    <property type="molecule type" value="Genomic_DNA"/>
</dbReference>
<keyword evidence="2" id="KW-1185">Reference proteome</keyword>
<organism evidence="1 2">
    <name type="scientific">Penicillium nordicum</name>
    <dbReference type="NCBI Taxonomy" id="229535"/>
    <lineage>
        <taxon>Eukaryota</taxon>
        <taxon>Fungi</taxon>
        <taxon>Dikarya</taxon>
        <taxon>Ascomycota</taxon>
        <taxon>Pezizomycotina</taxon>
        <taxon>Eurotiomycetes</taxon>
        <taxon>Eurotiomycetidae</taxon>
        <taxon>Eurotiales</taxon>
        <taxon>Aspergillaceae</taxon>
        <taxon>Penicillium</taxon>
    </lineage>
</organism>
<name>A0A0M8NXA3_9EURO</name>
<dbReference type="Proteomes" id="UP000037696">
    <property type="component" value="Unassembled WGS sequence"/>
</dbReference>